<protein>
    <submittedName>
        <fullName evidence="2">Uncharacterized protein</fullName>
    </submittedName>
</protein>
<comment type="caution">
    <text evidence="2">The sequence shown here is derived from an EMBL/GenBank/DDBJ whole genome shotgun (WGS) entry which is preliminary data.</text>
</comment>
<sequence length="559" mass="60793">MIADVINFLTPSNEPIQIAFSSIIVVGVLSTIVWVKIKAREKSWEQKWQGKKDDQHNTTLEVEHGSIHELSEAVATTAEKIANIMPGMLLILGLLGTFLGLGLALDKASTILQNSGGASVGAMGSAMQDLTSMMQGLGTKFKTSTWGIIAFILLKIWESINGFEDRRLIWCIGKMKRELDNTRQQQEKAKAGQAEFLQASLMGSAKVIVSALAVQTESMKGEWRRMAEQRLEADQAQNTRWQQNFEQVSQGVIDLTKVVAAVLHNGNEHHTTAQKSLEHLIGIAHSSDQTQAALRQFTESNQDNLAALQKAGTTMGDAALKVSESAGDLQVVVNDLSKQMTEVLNGVKDGLNDTLETMNDDFSENLHKMGSDLEGATDKLSVVMNDVNKSLGTTIRSMSEDLKENLSSMSTNLQKATDNISTSIDSMSESVNAAMNEVAKNMKSTANIQIESSEEFKDISGSLNASVIAMTSMVEKVTKDIKLSLTAVSQSGQRMADLDSRYANVSTMLEQIPDTLKALAAAPERPVPDLKPLQTSLDQLNHAAENIRDALSARQEVEA</sequence>
<keyword evidence="1" id="KW-0812">Transmembrane</keyword>
<keyword evidence="1" id="KW-0472">Membrane</keyword>
<dbReference type="AlphaFoldDB" id="A0A7Y1AAQ4"/>
<gene>
    <name evidence="2" type="ORF">HBO38_28025</name>
</gene>
<accession>A0A7Y1AAQ4</accession>
<dbReference type="RefSeq" id="WP_169885768.1">
    <property type="nucleotide sequence ID" value="NZ_JAAQWG010000054.1"/>
</dbReference>
<dbReference type="Proteomes" id="UP000537729">
    <property type="component" value="Unassembled WGS sequence"/>
</dbReference>
<reference evidence="2 3" key="1">
    <citation type="journal article" date="2020" name="Front. Microbiol.">
        <title>Genetic Organization of the aprX-lipA2 Operon Affects the Proteolytic Potential of Pseudomonas Species in Milk.</title>
        <authorList>
            <person name="Maier C."/>
            <person name="Huptas C."/>
            <person name="von Neubeck M."/>
            <person name="Scherer S."/>
            <person name="Wenning M."/>
            <person name="Lucking G."/>
        </authorList>
    </citation>
    <scope>NUCLEOTIDE SEQUENCE [LARGE SCALE GENOMIC DNA]</scope>
    <source>
        <strain evidence="2 3">DSM 16272</strain>
    </source>
</reference>
<feature type="transmembrane region" description="Helical" evidence="1">
    <location>
        <begin position="87"/>
        <end position="105"/>
    </location>
</feature>
<evidence type="ECO:0000313" key="2">
    <source>
        <dbReference type="EMBL" id="NMY12226.1"/>
    </source>
</evidence>
<dbReference type="SUPFAM" id="SSF58113">
    <property type="entry name" value="Apolipoprotein A-I"/>
    <property type="match status" value="1"/>
</dbReference>
<dbReference type="Gene3D" id="1.20.120.20">
    <property type="entry name" value="Apolipoprotein"/>
    <property type="match status" value="1"/>
</dbReference>
<name>A0A7Y1AAQ4_PSEVE</name>
<organism evidence="2 3">
    <name type="scientific">Pseudomonas veronii</name>
    <dbReference type="NCBI Taxonomy" id="76761"/>
    <lineage>
        <taxon>Bacteria</taxon>
        <taxon>Pseudomonadati</taxon>
        <taxon>Pseudomonadota</taxon>
        <taxon>Gammaproteobacteria</taxon>
        <taxon>Pseudomonadales</taxon>
        <taxon>Pseudomonadaceae</taxon>
        <taxon>Pseudomonas</taxon>
    </lineage>
</organism>
<dbReference type="EMBL" id="JAAQWG010000054">
    <property type="protein sequence ID" value="NMY12226.1"/>
    <property type="molecule type" value="Genomic_DNA"/>
</dbReference>
<keyword evidence="1" id="KW-1133">Transmembrane helix</keyword>
<evidence type="ECO:0000256" key="1">
    <source>
        <dbReference type="SAM" id="Phobius"/>
    </source>
</evidence>
<evidence type="ECO:0000313" key="3">
    <source>
        <dbReference type="Proteomes" id="UP000537729"/>
    </source>
</evidence>
<feature type="transmembrane region" description="Helical" evidence="1">
    <location>
        <begin position="16"/>
        <end position="37"/>
    </location>
</feature>
<proteinExistence type="predicted"/>